<feature type="region of interest" description="Disordered" evidence="2">
    <location>
        <begin position="346"/>
        <end position="390"/>
    </location>
</feature>
<dbReference type="AlphaFoldDB" id="A0A7M7J7D5"/>
<evidence type="ECO:0000256" key="2">
    <source>
        <dbReference type="SAM" id="MobiDB-lite"/>
    </source>
</evidence>
<dbReference type="PROSITE" id="PS50082">
    <property type="entry name" value="WD_REPEATS_2"/>
    <property type="match status" value="1"/>
</dbReference>
<dbReference type="GeneID" id="111244634"/>
<dbReference type="GO" id="GO:0043596">
    <property type="term" value="C:nuclear replication fork"/>
    <property type="evidence" value="ECO:0007669"/>
    <property type="project" value="TreeGrafter"/>
</dbReference>
<evidence type="ECO:0000313" key="5">
    <source>
        <dbReference type="Proteomes" id="UP000594260"/>
    </source>
</evidence>
<evidence type="ECO:0000259" key="3">
    <source>
        <dbReference type="Pfam" id="PF12341"/>
    </source>
</evidence>
<dbReference type="OMA" id="SAKEWTI"/>
<dbReference type="Pfam" id="PF12341">
    <property type="entry name" value="Mcl1_mid"/>
    <property type="match status" value="1"/>
</dbReference>
<dbReference type="PROSITE" id="PS50294">
    <property type="entry name" value="WD_REPEATS_REGION"/>
    <property type="match status" value="1"/>
</dbReference>
<dbReference type="InterPro" id="IPR001680">
    <property type="entry name" value="WD40_rpt"/>
</dbReference>
<proteinExistence type="predicted"/>
<dbReference type="InterPro" id="IPR011047">
    <property type="entry name" value="Quinoprotein_ADH-like_sf"/>
</dbReference>
<keyword evidence="1" id="KW-0853">WD repeat</keyword>
<dbReference type="FunCoup" id="A0A7M7J7D5">
    <property type="interactions" value="935"/>
</dbReference>
<dbReference type="SMART" id="SM00320">
    <property type="entry name" value="WD40"/>
    <property type="match status" value="3"/>
</dbReference>
<accession>A0A7M7J7D5</accession>
<dbReference type="InParanoid" id="A0A7M7J7D5"/>
<dbReference type="KEGG" id="vde:111244634"/>
<dbReference type="RefSeq" id="XP_022647662.1">
    <property type="nucleotide sequence ID" value="XM_022791927.1"/>
</dbReference>
<feature type="domain" description="WDHD1/CFT4 second beta-propeller" evidence="3">
    <location>
        <begin position="467"/>
        <end position="743"/>
    </location>
</feature>
<dbReference type="SUPFAM" id="SSF50998">
    <property type="entry name" value="Quinoprotein alcohol dehydrogenase-like"/>
    <property type="match status" value="1"/>
</dbReference>
<protein>
    <recommendedName>
        <fullName evidence="3">WDHD1/CFT4 second beta-propeller domain-containing protein</fullName>
    </recommendedName>
</protein>
<evidence type="ECO:0000256" key="1">
    <source>
        <dbReference type="PROSITE-ProRule" id="PRU00221"/>
    </source>
</evidence>
<dbReference type="OrthoDB" id="427368at2759"/>
<dbReference type="GO" id="GO:0003682">
    <property type="term" value="F:chromatin binding"/>
    <property type="evidence" value="ECO:0007669"/>
    <property type="project" value="TreeGrafter"/>
</dbReference>
<reference evidence="4" key="1">
    <citation type="submission" date="2021-01" db="UniProtKB">
        <authorList>
            <consortium name="EnsemblMetazoa"/>
        </authorList>
    </citation>
    <scope>IDENTIFICATION</scope>
</reference>
<dbReference type="GO" id="GO:0006281">
    <property type="term" value="P:DNA repair"/>
    <property type="evidence" value="ECO:0007669"/>
    <property type="project" value="TreeGrafter"/>
</dbReference>
<feature type="repeat" description="WD" evidence="1">
    <location>
        <begin position="139"/>
        <end position="180"/>
    </location>
</feature>
<dbReference type="InterPro" id="IPR015943">
    <property type="entry name" value="WD40/YVTN_repeat-like_dom_sf"/>
</dbReference>
<dbReference type="GO" id="GO:0006261">
    <property type="term" value="P:DNA-templated DNA replication"/>
    <property type="evidence" value="ECO:0007669"/>
    <property type="project" value="TreeGrafter"/>
</dbReference>
<dbReference type="InterPro" id="IPR022100">
    <property type="entry name" value="WDHD1/CFT4_beta-prop_2nd"/>
</dbReference>
<dbReference type="PANTHER" id="PTHR19932:SF10">
    <property type="entry name" value="WD REPEAT AND HMG-BOX DNA-BINDING PROTEIN 1"/>
    <property type="match status" value="1"/>
</dbReference>
<keyword evidence="5" id="KW-1185">Reference proteome</keyword>
<evidence type="ECO:0000313" key="4">
    <source>
        <dbReference type="EnsemblMetazoa" id="XP_022647662"/>
    </source>
</evidence>
<organism evidence="4 5">
    <name type="scientific">Varroa destructor</name>
    <name type="common">Honeybee mite</name>
    <dbReference type="NCBI Taxonomy" id="109461"/>
    <lineage>
        <taxon>Eukaryota</taxon>
        <taxon>Metazoa</taxon>
        <taxon>Ecdysozoa</taxon>
        <taxon>Arthropoda</taxon>
        <taxon>Chelicerata</taxon>
        <taxon>Arachnida</taxon>
        <taxon>Acari</taxon>
        <taxon>Parasitiformes</taxon>
        <taxon>Mesostigmata</taxon>
        <taxon>Gamasina</taxon>
        <taxon>Dermanyssoidea</taxon>
        <taxon>Varroidae</taxon>
        <taxon>Varroa</taxon>
    </lineage>
</organism>
<dbReference type="Proteomes" id="UP000594260">
    <property type="component" value="Unplaced"/>
</dbReference>
<name>A0A7M7J7D5_VARDE</name>
<dbReference type="PANTHER" id="PTHR19932">
    <property type="entry name" value="WD REPEAT AND HMG-BOX DNA BINDING PROTEIN"/>
    <property type="match status" value="1"/>
</dbReference>
<dbReference type="Pfam" id="PF00400">
    <property type="entry name" value="WD40"/>
    <property type="match status" value="1"/>
</dbReference>
<dbReference type="GO" id="GO:0000278">
    <property type="term" value="P:mitotic cell cycle"/>
    <property type="evidence" value="ECO:0007669"/>
    <property type="project" value="TreeGrafter"/>
</dbReference>
<dbReference type="EnsemblMetazoa" id="XM_022791927">
    <property type="protein sequence ID" value="XP_022647662"/>
    <property type="gene ID" value="LOC111244634"/>
</dbReference>
<sequence length="1027" mass="113307">MVLIVLCVTNVIAIEITRLIIMDSYVVTCGADGEMRIWDAQTILEEGPLSITFGSHCNSVVVQDDDLLCAIDGFRVKKVSPLGTAGELLSEAELEPRTFRNFQAEVLHLAASGFMVLACLANGTAVLCKESERSSDIILEGHKAAVLSGALTQEKPLAATASCDGSVRLWSTNDGRCVKKLEDLFTSQDGVDCLQEITRYHRLAFLNDGNLLLIAGERTIKVYEMTTFTVEKEVDIDEIIDDEEVIYAMTTDGFRVGVSTNQGLVNVYSLPEMAHIWSHKFDDTVTSIILPPSNQAASAPLILLSEKGELTCATGIGFQSALGNGAASSSAEGNMKEDTFDPNEEILAGSGIDRSGGDGASRKRKAAEMDGVLDNESIARNDTNEDVDDDGIDLGAIKSSYMPTILGEDVADTEENGSHQRVVVRETVKTIHVKAFCQKPFQVGEAHEMAGHGDCDEDDNFEENTTQERRFLTYNHVGFVVCSLSTEESSIDVDFHNSADRHPLTLPNKGYTMAALDGHALVLASENEMMVYLLEPHAGETNSWEVEVKHDSIVGVTLGPTFVAMATQNQLLRLFTPGGMQREVLGLPGPLLCMVGASMFSLRAQELRPQDNLMVFYHNGTGLDDRQNVACMRLKISYNGVTARGAHIPVGLPRKVRMVWAGYSEEFRPSYMNSKGILFVYSDKMCGWYPVFDSKEKLGHTSSCFMVSIGERYNRVLYVLCKKWSPRVRPLPVIVKEKLQAPLLDVANDKVQLEARYLRLRQLPSQEVETGKAKLTLQMFALALKSDRLTRAADIIRMESSHKETLQLFMEYTDASNRNNRYDGLQKLIREFLGEAESEDEEDAAEDPADEEETLMMDSAEVIRTLPEEPVAPILAPKRVVLGPLGASDKINSGKADFNPFKKSETSAPKAMRTGNLDEILSKKIPKPALALSTKEVPRLAPKQIKLPSTSLTTKSGVSFGTADKRSPLELYMDDVIEELKRECRDGDNDTWLKMAAQRYRALTSDQRAAYIELSRNPSKRARVDIS</sequence>
<dbReference type="Gene3D" id="2.130.10.10">
    <property type="entry name" value="YVTN repeat-like/Quinoprotein amine dehydrogenase"/>
    <property type="match status" value="1"/>
</dbReference>